<evidence type="ECO:0000256" key="1">
    <source>
        <dbReference type="ARBA" id="ARBA00004651"/>
    </source>
</evidence>
<feature type="domain" description="DUF4131" evidence="8">
    <location>
        <begin position="39"/>
        <end position="195"/>
    </location>
</feature>
<feature type="transmembrane region" description="Helical" evidence="6">
    <location>
        <begin position="264"/>
        <end position="285"/>
    </location>
</feature>
<evidence type="ECO:0000256" key="4">
    <source>
        <dbReference type="ARBA" id="ARBA00022989"/>
    </source>
</evidence>
<evidence type="ECO:0000259" key="8">
    <source>
        <dbReference type="Pfam" id="PF13567"/>
    </source>
</evidence>
<accession>A0A929PVK0</accession>
<sequence length="704" mass="79532">MLADHKGEVPFIVYILPFLAGIWLAMSFGLADHMIAVSIAFGILLGTFIALNLLYERTKLYRLPWVGGTMMHTLLLLAGTLITLNHDDRNHSNFFAKHPADQLLVRINSEPQLKGQFLRFTAVVDEAITPKHRRHTTGNLLVTMTVDSARARKFAYGDVLLIPAKYDIPDAPFNPAEFNYRKYLSQKNVFFQSFTDLKHVFVVDRKAGNQLVAYSLGLRQRLVGQFKKYMQDPEAIAVASTLILGYKAELDNDILQAYSKTGTIHVLSVSGAHVAIIFMMIAWLLKPLDRWRWGKYLKATLSIGLIWYYSLLTGLSPAVCRAAVMITMVILGTSFTRRISMVNILAASAMAILLYDPFLIMDVGFQLSYLALVGLLVFQPIVYGWWDVENKWLDRLWIICSASIAIQAITFPLSAYYFHQFPVYFLISNLLIIIPVEVVMYAGIGCLIASQAGWVTIAEWTGQLLQKSILLMDAGLRYIERSPYSSVTKIWLNGWELWLMVAFIVLLFAVFYYQRAVLLKVSLVCLFLLCISSSFRKIRSVRTDSISYLNLKKHSGIVFKQGTRAVVLTDLADTDKTFKYSIRLGLDSSRVEDVVILPFSKDTSTMFFKKQANWVRFVNKDMVIIDKYLWLPKRGVKSKADQLFVTGSPHIAPGSIDANFSYGKLIVDAGNSDKATNAIKAGLKDDKKMYALKRNRALVIQSNQ</sequence>
<comment type="subcellular location">
    <subcellularLocation>
        <location evidence="1">Cell membrane</location>
        <topology evidence="1">Multi-pass membrane protein</topology>
    </subcellularLocation>
</comment>
<dbReference type="InterPro" id="IPR052159">
    <property type="entry name" value="Competence_DNA_uptake"/>
</dbReference>
<feature type="domain" description="ComEC/Rec2-related protein" evidence="7">
    <location>
        <begin position="242"/>
        <end position="514"/>
    </location>
</feature>
<dbReference type="PANTHER" id="PTHR30619:SF1">
    <property type="entry name" value="RECOMBINATION PROTEIN 2"/>
    <property type="match status" value="1"/>
</dbReference>
<dbReference type="GO" id="GO:0005886">
    <property type="term" value="C:plasma membrane"/>
    <property type="evidence" value="ECO:0007669"/>
    <property type="project" value="UniProtKB-SubCell"/>
</dbReference>
<comment type="caution">
    <text evidence="9">The sequence shown here is derived from an EMBL/GenBank/DDBJ whole genome shotgun (WGS) entry which is preliminary data.</text>
</comment>
<evidence type="ECO:0000259" key="7">
    <source>
        <dbReference type="Pfam" id="PF03772"/>
    </source>
</evidence>
<dbReference type="Pfam" id="PF03772">
    <property type="entry name" value="Competence"/>
    <property type="match status" value="1"/>
</dbReference>
<keyword evidence="5 6" id="KW-0472">Membrane</keyword>
<feature type="transmembrane region" description="Helical" evidence="6">
    <location>
        <begin position="490"/>
        <end position="511"/>
    </location>
</feature>
<feature type="transmembrane region" description="Helical" evidence="6">
    <location>
        <begin position="305"/>
        <end position="330"/>
    </location>
</feature>
<dbReference type="Proteomes" id="UP000622475">
    <property type="component" value="Unassembled WGS sequence"/>
</dbReference>
<evidence type="ECO:0000313" key="9">
    <source>
        <dbReference type="EMBL" id="MBE9661863.1"/>
    </source>
</evidence>
<evidence type="ECO:0000256" key="3">
    <source>
        <dbReference type="ARBA" id="ARBA00022692"/>
    </source>
</evidence>
<reference evidence="9" key="1">
    <citation type="submission" date="2020-10" db="EMBL/GenBank/DDBJ databases">
        <title>Mucilaginibacter mali sp. nov., isolated from rhizosphere soil of apple orchard.</title>
        <authorList>
            <person name="Lee J.-S."/>
            <person name="Kim H.S."/>
            <person name="Kim J.-S."/>
        </authorList>
    </citation>
    <scope>NUCLEOTIDE SEQUENCE</scope>
    <source>
        <strain evidence="9">KCTC 22746</strain>
    </source>
</reference>
<feature type="transmembrane region" description="Helical" evidence="6">
    <location>
        <begin position="342"/>
        <end position="361"/>
    </location>
</feature>
<dbReference type="AlphaFoldDB" id="A0A929PVK0"/>
<feature type="transmembrane region" description="Helical" evidence="6">
    <location>
        <begin position="35"/>
        <end position="55"/>
    </location>
</feature>
<feature type="transmembrane region" description="Helical" evidence="6">
    <location>
        <begin position="398"/>
        <end position="418"/>
    </location>
</feature>
<dbReference type="NCBIfam" id="TIGR00360">
    <property type="entry name" value="ComEC_N-term"/>
    <property type="match status" value="1"/>
</dbReference>
<gene>
    <name evidence="9" type="ORF">IRJ16_08195</name>
</gene>
<keyword evidence="2" id="KW-1003">Cell membrane</keyword>
<organism evidence="9 10">
    <name type="scientific">Mucilaginibacter myungsuensis</name>
    <dbReference type="NCBI Taxonomy" id="649104"/>
    <lineage>
        <taxon>Bacteria</taxon>
        <taxon>Pseudomonadati</taxon>
        <taxon>Bacteroidota</taxon>
        <taxon>Sphingobacteriia</taxon>
        <taxon>Sphingobacteriales</taxon>
        <taxon>Sphingobacteriaceae</taxon>
        <taxon>Mucilaginibacter</taxon>
    </lineage>
</organism>
<feature type="transmembrane region" description="Helical" evidence="6">
    <location>
        <begin position="367"/>
        <end position="386"/>
    </location>
</feature>
<keyword evidence="10" id="KW-1185">Reference proteome</keyword>
<evidence type="ECO:0000256" key="5">
    <source>
        <dbReference type="ARBA" id="ARBA00023136"/>
    </source>
</evidence>
<evidence type="ECO:0000313" key="10">
    <source>
        <dbReference type="Proteomes" id="UP000622475"/>
    </source>
</evidence>
<keyword evidence="3 6" id="KW-0812">Transmembrane</keyword>
<keyword evidence="4 6" id="KW-1133">Transmembrane helix</keyword>
<dbReference type="RefSeq" id="WP_194111071.1">
    <property type="nucleotide sequence ID" value="NZ_JADFFL010000003.1"/>
</dbReference>
<feature type="transmembrane region" description="Helical" evidence="6">
    <location>
        <begin position="424"/>
        <end position="449"/>
    </location>
</feature>
<dbReference type="EMBL" id="JADFFL010000003">
    <property type="protein sequence ID" value="MBE9661863.1"/>
    <property type="molecule type" value="Genomic_DNA"/>
</dbReference>
<evidence type="ECO:0000256" key="6">
    <source>
        <dbReference type="SAM" id="Phobius"/>
    </source>
</evidence>
<evidence type="ECO:0000256" key="2">
    <source>
        <dbReference type="ARBA" id="ARBA00022475"/>
    </source>
</evidence>
<dbReference type="PANTHER" id="PTHR30619">
    <property type="entry name" value="DNA INTERNALIZATION/COMPETENCE PROTEIN COMEC/REC2"/>
    <property type="match status" value="1"/>
</dbReference>
<name>A0A929PVK0_9SPHI</name>
<proteinExistence type="predicted"/>
<feature type="transmembrane region" description="Helical" evidence="6">
    <location>
        <begin position="12"/>
        <end position="30"/>
    </location>
</feature>
<dbReference type="Pfam" id="PF13567">
    <property type="entry name" value="DUF4131"/>
    <property type="match status" value="1"/>
</dbReference>
<dbReference type="InterPro" id="IPR004477">
    <property type="entry name" value="ComEC_N"/>
</dbReference>
<feature type="transmembrane region" description="Helical" evidence="6">
    <location>
        <begin position="517"/>
        <end position="535"/>
    </location>
</feature>
<protein>
    <submittedName>
        <fullName evidence="9">ComEC family competence protein</fullName>
    </submittedName>
</protein>
<dbReference type="InterPro" id="IPR025405">
    <property type="entry name" value="DUF4131"/>
</dbReference>